<dbReference type="AlphaFoldDB" id="Q1MZG3"/>
<feature type="transmembrane region" description="Helical" evidence="2">
    <location>
        <begin position="61"/>
        <end position="89"/>
    </location>
</feature>
<keyword evidence="1 2" id="KW-0472">Membrane</keyword>
<dbReference type="GO" id="GO:0008962">
    <property type="term" value="F:phosphatidylglycerophosphatase activity"/>
    <property type="evidence" value="ECO:0007669"/>
    <property type="project" value="UniProtKB-EC"/>
</dbReference>
<dbReference type="InterPro" id="IPR036681">
    <property type="entry name" value="PgpA-like_sf"/>
</dbReference>
<accession>Q1MZG3</accession>
<name>Q1MZG3_9GAMM</name>
<dbReference type="HOGENOM" id="CLU_103734_0_1_6"/>
<keyword evidence="1" id="KW-0442">Lipid degradation</keyword>
<evidence type="ECO:0000313" key="4">
    <source>
        <dbReference type="EMBL" id="EAT11303.1"/>
    </source>
</evidence>
<dbReference type="PIRSF" id="PIRSF006162">
    <property type="entry name" value="PgpA"/>
    <property type="match status" value="1"/>
</dbReference>
<dbReference type="Pfam" id="PF04608">
    <property type="entry name" value="PgpA"/>
    <property type="match status" value="1"/>
</dbReference>
<keyword evidence="1" id="KW-0479">Metal-binding</keyword>
<dbReference type="GO" id="GO:0005886">
    <property type="term" value="C:plasma membrane"/>
    <property type="evidence" value="ECO:0007669"/>
    <property type="project" value="UniProtKB-SubCell"/>
</dbReference>
<dbReference type="RefSeq" id="WP_007018560.1">
    <property type="nucleotide sequence ID" value="NZ_CH724117.1"/>
</dbReference>
<dbReference type="InterPro" id="IPR007686">
    <property type="entry name" value="YutG/PgpA"/>
</dbReference>
<dbReference type="GO" id="GO:0046872">
    <property type="term" value="F:metal ion binding"/>
    <property type="evidence" value="ECO:0007669"/>
    <property type="project" value="UniProtKB-KW"/>
</dbReference>
<comment type="function">
    <text evidence="1">Lipid phosphatase which dephosphorylates phosphatidylglycerophosphate (PGP) to phosphatidylglycerol (PG).</text>
</comment>
<evidence type="ECO:0000313" key="5">
    <source>
        <dbReference type="Proteomes" id="UP000004263"/>
    </source>
</evidence>
<keyword evidence="2" id="KW-1133">Transmembrane helix</keyword>
<dbReference type="STRING" id="207949.RED65_12787"/>
<comment type="caution">
    <text evidence="4">The sequence shown here is derived from an EMBL/GenBank/DDBJ whole genome shotgun (WGS) entry which is preliminary data.</text>
</comment>
<comment type="catalytic activity">
    <reaction evidence="1">
        <text>a 1,2-diacyl-sn-glycero-3-phospho-(1'-sn-glycero-3'-phosphate) + H2O = a 1,2-diacyl-sn-glycero-3-phospho-(1'-sn-glycerol) + phosphate</text>
        <dbReference type="Rhea" id="RHEA:33751"/>
        <dbReference type="ChEBI" id="CHEBI:15377"/>
        <dbReference type="ChEBI" id="CHEBI:43474"/>
        <dbReference type="ChEBI" id="CHEBI:60110"/>
        <dbReference type="ChEBI" id="CHEBI:64716"/>
        <dbReference type="EC" id="3.1.3.27"/>
    </reaction>
</comment>
<dbReference type="EC" id="3.1.3.27" evidence="1"/>
<dbReference type="UniPathway" id="UPA00084">
    <property type="reaction ID" value="UER00504"/>
</dbReference>
<comment type="pathway">
    <text evidence="1">Phospholipid metabolism; phosphatidylglycerol biosynthesis; phosphatidylglycerol from CDP-diacylglycerol: step 2/2.</text>
</comment>
<dbReference type="InterPro" id="IPR026037">
    <property type="entry name" value="PgpA"/>
</dbReference>
<keyword evidence="1" id="KW-0595">Phospholipid degradation</keyword>
<organism evidence="4 5">
    <name type="scientific">Bermanella marisrubri</name>
    <dbReference type="NCBI Taxonomy" id="207949"/>
    <lineage>
        <taxon>Bacteria</taxon>
        <taxon>Pseudomonadati</taxon>
        <taxon>Pseudomonadota</taxon>
        <taxon>Gammaproteobacteria</taxon>
        <taxon>Oceanospirillales</taxon>
        <taxon>Oceanospirillaceae</taxon>
        <taxon>Bermanella</taxon>
    </lineage>
</organism>
<evidence type="ECO:0000259" key="3">
    <source>
        <dbReference type="Pfam" id="PF04608"/>
    </source>
</evidence>
<protein>
    <recommendedName>
        <fullName evidence="1">Phosphatidylglycerophosphatase A</fullName>
        <ecNumber evidence="1">3.1.3.27</ecNumber>
    </recommendedName>
    <alternativeName>
        <fullName evidence="1">Phosphatidylglycerolphosphate phosphatase A</fullName>
    </alternativeName>
</protein>
<keyword evidence="1" id="KW-0378">Hydrolase</keyword>
<keyword evidence="1" id="KW-0997">Cell inner membrane</keyword>
<dbReference type="PANTHER" id="PTHR36305:SF1">
    <property type="entry name" value="PHOSPHATIDYLGLYCEROPHOSPHATASE A"/>
    <property type="match status" value="1"/>
</dbReference>
<feature type="domain" description="YutG/PgpA" evidence="3">
    <location>
        <begin position="37"/>
        <end position="175"/>
    </location>
</feature>
<evidence type="ECO:0000256" key="2">
    <source>
        <dbReference type="SAM" id="Phobius"/>
    </source>
</evidence>
<dbReference type="PANTHER" id="PTHR36305">
    <property type="entry name" value="PHOSPHATIDYLGLYCEROPHOSPHATASE A"/>
    <property type="match status" value="1"/>
</dbReference>
<proteinExistence type="predicted"/>
<keyword evidence="1" id="KW-1003">Cell membrane</keyword>
<keyword evidence="1" id="KW-0460">Magnesium</keyword>
<comment type="cofactor">
    <cofactor evidence="1">
        <name>Mg(2+)</name>
        <dbReference type="ChEBI" id="CHEBI:18420"/>
    </cofactor>
</comment>
<feature type="transmembrane region" description="Helical" evidence="2">
    <location>
        <begin position="109"/>
        <end position="133"/>
    </location>
</feature>
<comment type="subcellular location">
    <subcellularLocation>
        <location evidence="1">Cell inner membrane</location>
        <topology evidence="1">Multi-pass membrane protein</topology>
    </subcellularLocation>
</comment>
<dbReference type="SUPFAM" id="SSF101307">
    <property type="entry name" value="YutG-like"/>
    <property type="match status" value="1"/>
</dbReference>
<sequence>MAVKKKTVESCNLWPEFKINHAMTQIKPNIRNPIHLLAFGLGSGLSPKAPGTMGTIAALPIYWWGLSYCSPLIFAIIVGVSFVVGVWVSEKTSQDLGVHDHGGIVIDEWVGMWIALFLVPKTLTMLLIAFALFRFFDIIKPWPIKWLDQHVKGGFGIMIDDVLAGLMALACMQVILLWI</sequence>
<dbReference type="EMBL" id="AAQH01000019">
    <property type="protein sequence ID" value="EAT11303.1"/>
    <property type="molecule type" value="Genomic_DNA"/>
</dbReference>
<keyword evidence="5" id="KW-1185">Reference proteome</keyword>
<keyword evidence="1 2" id="KW-0812">Transmembrane</keyword>
<keyword evidence="1" id="KW-0443">Lipid metabolism</keyword>
<dbReference type="GO" id="GO:0006655">
    <property type="term" value="P:phosphatidylglycerol biosynthetic process"/>
    <property type="evidence" value="ECO:0007669"/>
    <property type="project" value="UniProtKB-UniPathway"/>
</dbReference>
<gene>
    <name evidence="4" type="ORF">RED65_12787</name>
</gene>
<dbReference type="GO" id="GO:0009395">
    <property type="term" value="P:phospholipid catabolic process"/>
    <property type="evidence" value="ECO:0007669"/>
    <property type="project" value="UniProtKB-KW"/>
</dbReference>
<dbReference type="Proteomes" id="UP000004263">
    <property type="component" value="Unassembled WGS sequence"/>
</dbReference>
<dbReference type="CDD" id="cd06971">
    <property type="entry name" value="PgpA"/>
    <property type="match status" value="1"/>
</dbReference>
<feature type="transmembrane region" description="Helical" evidence="2">
    <location>
        <begin position="154"/>
        <end position="178"/>
    </location>
</feature>
<reference evidence="4 5" key="1">
    <citation type="submission" date="2006-03" db="EMBL/GenBank/DDBJ databases">
        <authorList>
            <person name="Pinhassi J."/>
            <person name="Pedros-Alio C."/>
            <person name="Ferriera S."/>
            <person name="Johnson J."/>
            <person name="Kravitz S."/>
            <person name="Halpern A."/>
            <person name="Remington K."/>
            <person name="Beeson K."/>
            <person name="Tran B."/>
            <person name="Rogers Y.-H."/>
            <person name="Friedman R."/>
            <person name="Venter J.C."/>
        </authorList>
    </citation>
    <scope>NUCLEOTIDE SEQUENCE [LARGE SCALE GENOMIC DNA]</scope>
    <source>
        <strain evidence="4 5">RED65</strain>
    </source>
</reference>
<dbReference type="Gene3D" id="1.10.3760.10">
    <property type="entry name" value="PgpA-like"/>
    <property type="match status" value="1"/>
</dbReference>
<evidence type="ECO:0000256" key="1">
    <source>
        <dbReference type="PIRNR" id="PIRNR006162"/>
    </source>
</evidence>
<keyword evidence="1" id="KW-1208">Phospholipid metabolism</keyword>